<sequence>MTSRSSEAVHVGGRLRGYARTAALGLSALALTGALVTAPQLAQADPPLTVEEAKAQIAQLETEAAAIDQEYVGVKQGLAQSQATLKLKKADVKTQTTKVERLRKQAGQVALAQFQNRHLDTAAKLLLSDDTEDFLSQVSTVEKLSENQNASLQDFQEEQAKLTELERSTETETAQLTKEQAELDKLRTSSDSKIAESKTVLAKLTEEERQRIAAEEQKAREEAQAAAEGGAVSPAGTSTATDTVTDGSGKGARALAFAKSQLGKPYRFASAGPSSYDCSGLTSAAWSKVGVSLPRTSQSQIGVGRSVAKSDLQPGDLVFYYGSSPTHVGLYAGNGQIIHSPRPGKSVEYASLDSMPFSGARRPG</sequence>
<accession>A0ABP7DTE7</accession>
<evidence type="ECO:0000256" key="1">
    <source>
        <dbReference type="ARBA" id="ARBA00007074"/>
    </source>
</evidence>
<protein>
    <submittedName>
        <fullName evidence="8">C40 family peptidase</fullName>
    </submittedName>
</protein>
<evidence type="ECO:0000256" key="3">
    <source>
        <dbReference type="ARBA" id="ARBA00022801"/>
    </source>
</evidence>
<keyword evidence="4" id="KW-0788">Thiol protease</keyword>
<evidence type="ECO:0000313" key="8">
    <source>
        <dbReference type="EMBL" id="GAA3709258.1"/>
    </source>
</evidence>
<dbReference type="Pfam" id="PF00877">
    <property type="entry name" value="NLPC_P60"/>
    <property type="match status" value="1"/>
</dbReference>
<evidence type="ECO:0000256" key="5">
    <source>
        <dbReference type="SAM" id="Coils"/>
    </source>
</evidence>
<dbReference type="EMBL" id="BAAAYX010000013">
    <property type="protein sequence ID" value="GAA3709258.1"/>
    <property type="molecule type" value="Genomic_DNA"/>
</dbReference>
<keyword evidence="9" id="KW-1185">Reference proteome</keyword>
<evidence type="ECO:0000256" key="2">
    <source>
        <dbReference type="ARBA" id="ARBA00022670"/>
    </source>
</evidence>
<reference evidence="9" key="1">
    <citation type="journal article" date="2019" name="Int. J. Syst. Evol. Microbiol.">
        <title>The Global Catalogue of Microorganisms (GCM) 10K type strain sequencing project: providing services to taxonomists for standard genome sequencing and annotation.</title>
        <authorList>
            <consortium name="The Broad Institute Genomics Platform"/>
            <consortium name="The Broad Institute Genome Sequencing Center for Infectious Disease"/>
            <person name="Wu L."/>
            <person name="Ma J."/>
        </authorList>
    </citation>
    <scope>NUCLEOTIDE SEQUENCE [LARGE SCALE GENOMIC DNA]</scope>
    <source>
        <strain evidence="9">JCM 16548</strain>
    </source>
</reference>
<dbReference type="PANTHER" id="PTHR47053">
    <property type="entry name" value="MUREIN DD-ENDOPEPTIDASE MEPH-RELATED"/>
    <property type="match status" value="1"/>
</dbReference>
<name>A0ABP7DTE7_9ACTN</name>
<feature type="coiled-coil region" evidence="5">
    <location>
        <begin position="50"/>
        <end position="105"/>
    </location>
</feature>
<dbReference type="InterPro" id="IPR000064">
    <property type="entry name" value="NLP_P60_dom"/>
</dbReference>
<feature type="compositionally biased region" description="Basic and acidic residues" evidence="6">
    <location>
        <begin position="212"/>
        <end position="223"/>
    </location>
</feature>
<feature type="region of interest" description="Disordered" evidence="6">
    <location>
        <begin position="212"/>
        <end position="248"/>
    </location>
</feature>
<dbReference type="Proteomes" id="UP001500051">
    <property type="component" value="Unassembled WGS sequence"/>
</dbReference>
<comment type="similarity">
    <text evidence="1">Belongs to the peptidase C40 family.</text>
</comment>
<dbReference type="InterPro" id="IPR038765">
    <property type="entry name" value="Papain-like_cys_pep_sf"/>
</dbReference>
<gene>
    <name evidence="8" type="ORF">GCM10022204_29380</name>
</gene>
<dbReference type="RefSeq" id="WP_344813138.1">
    <property type="nucleotide sequence ID" value="NZ_BAAAYX010000013.1"/>
</dbReference>
<comment type="caution">
    <text evidence="8">The sequence shown here is derived from an EMBL/GenBank/DDBJ whole genome shotgun (WGS) entry which is preliminary data.</text>
</comment>
<evidence type="ECO:0000256" key="4">
    <source>
        <dbReference type="ARBA" id="ARBA00022807"/>
    </source>
</evidence>
<keyword evidence="3" id="KW-0378">Hydrolase</keyword>
<organism evidence="8 9">
    <name type="scientific">Microlunatus aurantiacus</name>
    <dbReference type="NCBI Taxonomy" id="446786"/>
    <lineage>
        <taxon>Bacteria</taxon>
        <taxon>Bacillati</taxon>
        <taxon>Actinomycetota</taxon>
        <taxon>Actinomycetes</taxon>
        <taxon>Propionibacteriales</taxon>
        <taxon>Propionibacteriaceae</taxon>
        <taxon>Microlunatus</taxon>
    </lineage>
</organism>
<evidence type="ECO:0000313" key="9">
    <source>
        <dbReference type="Proteomes" id="UP001500051"/>
    </source>
</evidence>
<dbReference type="PANTHER" id="PTHR47053:SF1">
    <property type="entry name" value="MUREIN DD-ENDOPEPTIDASE MEPH-RELATED"/>
    <property type="match status" value="1"/>
</dbReference>
<feature type="domain" description="NlpC/P60" evidence="7">
    <location>
        <begin position="248"/>
        <end position="364"/>
    </location>
</feature>
<dbReference type="InterPro" id="IPR051202">
    <property type="entry name" value="Peptidase_C40"/>
</dbReference>
<dbReference type="Gene3D" id="6.10.250.3150">
    <property type="match status" value="1"/>
</dbReference>
<keyword evidence="5" id="KW-0175">Coiled coil</keyword>
<proteinExistence type="inferred from homology"/>
<evidence type="ECO:0000256" key="6">
    <source>
        <dbReference type="SAM" id="MobiDB-lite"/>
    </source>
</evidence>
<dbReference type="PROSITE" id="PS51935">
    <property type="entry name" value="NLPC_P60"/>
    <property type="match status" value="1"/>
</dbReference>
<dbReference type="SUPFAM" id="SSF54001">
    <property type="entry name" value="Cysteine proteinases"/>
    <property type="match status" value="1"/>
</dbReference>
<keyword evidence="2" id="KW-0645">Protease</keyword>
<evidence type="ECO:0000259" key="7">
    <source>
        <dbReference type="PROSITE" id="PS51935"/>
    </source>
</evidence>
<dbReference type="Gene3D" id="3.90.1720.10">
    <property type="entry name" value="endopeptidase domain like (from Nostoc punctiforme)"/>
    <property type="match status" value="1"/>
</dbReference>
<feature type="compositionally biased region" description="Polar residues" evidence="6">
    <location>
        <begin position="235"/>
        <end position="246"/>
    </location>
</feature>